<evidence type="ECO:0000256" key="2">
    <source>
        <dbReference type="SAM" id="SignalP"/>
    </source>
</evidence>
<name>A0A2S8GJ98_9BACT</name>
<evidence type="ECO:0000313" key="4">
    <source>
        <dbReference type="Proteomes" id="UP000237819"/>
    </source>
</evidence>
<dbReference type="Proteomes" id="UP000237819">
    <property type="component" value="Unassembled WGS sequence"/>
</dbReference>
<sequence>MNQRSSVQLGFRLGRLVLASLVAIVCASAVQGQTSPKSSDTIEFRRVYVPENRTQEWPRFGYEYAPQMKLEEFERMVRQYDQSQGPNGQDLPARKIVYRAVLEGRTLRGTAEFELNDASADEAQFVSLAGSNLFYFDQHERLEETRSFWVGAAGKRTGIFLRGARPQVELDWSYQTSAPSLDETTAELKLAFAPQVDFYLTLPEKYDITLREGIQLEPPTLDESGEQPLRTWHLSPQWQSELSLTLVDRNREFKSGEAIVTQASQYRVRTNLCEVSTDIALQTPPPGPFDLSIPAELILSRVSVNGQELEKYDLQELSPSRRQLRIPHAMFAMGETAKVVVEGTAPLTIGNYSQIDLPLIFVASELTESHIVAVELDAGIHLSYCKLKNAEQVTFLPHNSRGRSNLQFRLFDDTAPIGGSRVGTARIDLQLYRPQPKPSLILVHKAIVNDLKIQSESMIRAAEGERLGDPLELPLSQGWLTESVVYLGSKTPPRWEETVRDSQRVLRIENTSESTTLKVTLRRMRENDFGNLRIADFRPFDLPPGINHQEWVSIKPDAGFDLPLRPEGLVARQSHQEVPTEIDAMFGPDWKIPAFEIQGRSDLRYLLPVTRKRASYDADIDIQTRLEQDSHQTTAAIRLQGTGLLPESLFVWSTQPWPEEVTWTTPDLETVHWSTVTVAATEDPNAYYIYELRPPAKSVFPLILRGQFPEQTNPFKALLLMTVGSTQSETGSLTLIAPPNCQIEANQVLLRKVYLDQPTDALADQVLRFEYRPLELRRLAELLDTLIECDWNQREALPPIFATKAEHQLRVENDGQYRMTSAWQVISRTDTLAAFQLPEEATTSLVEWQGAPWASWHERNGQLEVEIPEADTTAELRVHYTIDDGPIHLVRGVLPQFAEAEFPASTVDYHYSLADHLQRVVLPETRWSQFGKHLRNCLWGGIFQSSLLTSASLSDDTAVAVHRWSGGGIWIVHRRSLLVLSIGILMTALLIGVRLFPKVPRWLTAVLFAIAGVAVWLPDVFAPLSSAAFLGLILGGIVGFLLIPSNQTAADHINGSTIRNTRSTITASSLLLAVVLGLTADRVSTLNAADEPGKTKAANYPVLIPIDEDRKSIGQAYLPQPFYERLIASTPSTEAPLPRDIVEGIRYEIAPLDSIDPGAAIAVTTHIEIFTTQANIASQSVRIPFDPQLGETIETALHNDSILVNAFNSETSELIIPIKMAGPHSIKIQSSIPIESEVDAPLSLHLDTPANISTAVTLVDSIRMGSPVIKLANRKVTVEPSNIRQTIPLGPIAGFDLQWDSPGLQAEFEFQEYDLLELQEDEVQLRVRLKLTNRPMQMGPILLSVDSRMTLNMQQSLDWTAEVKSSSLSSTTRTYAINLLEGSMPIEEIDLRFTLQGAQQVGQLRFPNIRVLNGLLQRRWVAVSSPLQVGSRARSRVSVLSQEEFLRQWDEKIPDFRFAVVASTTEPLNLLIPSRPIATRGNADLRYELDLDSDGYDFEIKAQIETYSGQPRQYVVEMLPGCDVSAVQYLVDGLARPIQWHYDEASGELGVVLLSNVTGLQELDVRGRKWLAADEGDLILSPINIREVHTEHSRVMLTRDQSVLVRSLLSTNLIPIQEEPVEPSDLQKVPVGQWQVSDPTLPVGWQILPNQVDVRGDLLTIVNRVDGVWTMQWVGQLKVHSGSVGYLQWLVPPDITIDVDSIEDFEVTSWPLPDNSATVYQMKPLSPAALKFDWRGTLEPTPGKRTSFSPLLLVGQPYVSQYVALPRMVDKQEVLPPSPVFRKTVGANRWLTTNTPLTHNLLQATRPDYVCQILQRSNPTGQPQIDALETTLHIDERGDVFGVMQGTVLPQGNNRIKFRTPEGVEILGAAVDFQRQWQLDPSENDTSSLVLRSDTLPQIVEIAFRSKLTPGQTPETQNVPRPSFVPATNTQERLRLRLPSDWQVDDETQLDQKTWYQDKVMTAFEMKNASRETQSSIGSAEIQRWNKLRMEQAFSALKRYQAMLRAAGISPEETHRTITSLLGDNAAEVESWLISDQGDVLRAPHSLADTSENSHDRFVYLAGESPIDQLPIRATRVRHGSMWPLALCSLAALAAILLLFIKLPLVSAVSIAARNWASRNPQICGILLGLFWWLLLPPHFIGLLIIAAVVWASIPFRAGSLIGRA</sequence>
<comment type="caution">
    <text evidence="3">The sequence shown here is derived from an EMBL/GenBank/DDBJ whole genome shotgun (WGS) entry which is preliminary data.</text>
</comment>
<feature type="signal peptide" evidence="2">
    <location>
        <begin position="1"/>
        <end position="29"/>
    </location>
</feature>
<evidence type="ECO:0000313" key="3">
    <source>
        <dbReference type="EMBL" id="PQO44527.1"/>
    </source>
</evidence>
<reference evidence="3 4" key="1">
    <citation type="submission" date="2018-02" db="EMBL/GenBank/DDBJ databases">
        <title>Comparative genomes isolates from brazilian mangrove.</title>
        <authorList>
            <person name="Araujo J.E."/>
            <person name="Taketani R.G."/>
            <person name="Silva M.C.P."/>
            <person name="Loureco M.V."/>
            <person name="Andreote F.D."/>
        </authorList>
    </citation>
    <scope>NUCLEOTIDE SEQUENCE [LARGE SCALE GENOMIC DNA]</scope>
    <source>
        <strain evidence="3 4">Nap-Phe MGV</strain>
    </source>
</reference>
<keyword evidence="1" id="KW-1133">Transmembrane helix</keyword>
<keyword evidence="2" id="KW-0732">Signal</keyword>
<dbReference type="EMBL" id="PUHZ01000019">
    <property type="protein sequence ID" value="PQO44527.1"/>
    <property type="molecule type" value="Genomic_DNA"/>
</dbReference>
<dbReference type="OrthoDB" id="289862at2"/>
<feature type="transmembrane region" description="Helical" evidence="1">
    <location>
        <begin position="1064"/>
        <end position="1080"/>
    </location>
</feature>
<accession>A0A2S8GJ98</accession>
<organism evidence="3 4">
    <name type="scientific">Blastopirellula marina</name>
    <dbReference type="NCBI Taxonomy" id="124"/>
    <lineage>
        <taxon>Bacteria</taxon>
        <taxon>Pseudomonadati</taxon>
        <taxon>Planctomycetota</taxon>
        <taxon>Planctomycetia</taxon>
        <taxon>Pirellulales</taxon>
        <taxon>Pirellulaceae</taxon>
        <taxon>Blastopirellula</taxon>
    </lineage>
</organism>
<gene>
    <name evidence="3" type="ORF">C5Y93_19155</name>
</gene>
<feature type="transmembrane region" description="Helical" evidence="1">
    <location>
        <begin position="977"/>
        <end position="995"/>
    </location>
</feature>
<feature type="transmembrane region" description="Helical" evidence="1">
    <location>
        <begin position="2082"/>
        <end position="2105"/>
    </location>
</feature>
<proteinExistence type="predicted"/>
<feature type="transmembrane region" description="Helical" evidence="1">
    <location>
        <begin position="1024"/>
        <end position="1043"/>
    </location>
</feature>
<keyword evidence="1" id="KW-0472">Membrane</keyword>
<feature type="transmembrane region" description="Helical" evidence="1">
    <location>
        <begin position="2126"/>
        <end position="2154"/>
    </location>
</feature>
<feature type="chain" id="PRO_5015785665" evidence="2">
    <location>
        <begin position="30"/>
        <end position="2165"/>
    </location>
</feature>
<protein>
    <submittedName>
        <fullName evidence="3">Uncharacterized protein</fullName>
    </submittedName>
</protein>
<keyword evidence="1" id="KW-0812">Transmembrane</keyword>
<feature type="transmembrane region" description="Helical" evidence="1">
    <location>
        <begin position="1002"/>
        <end position="1018"/>
    </location>
</feature>
<dbReference type="RefSeq" id="WP_105337054.1">
    <property type="nucleotide sequence ID" value="NZ_PUHZ01000019.1"/>
</dbReference>
<evidence type="ECO:0000256" key="1">
    <source>
        <dbReference type="SAM" id="Phobius"/>
    </source>
</evidence>